<dbReference type="InterPro" id="IPR039728">
    <property type="entry name" value="GLG1"/>
</dbReference>
<evidence type="ECO:0000313" key="15">
    <source>
        <dbReference type="Proteomes" id="UP000694557"/>
    </source>
</evidence>
<feature type="signal peptide" evidence="13">
    <location>
        <begin position="1"/>
        <end position="22"/>
    </location>
</feature>
<dbReference type="Proteomes" id="UP000694557">
    <property type="component" value="Unassembled WGS sequence"/>
</dbReference>
<feature type="transmembrane region" description="Helical" evidence="12">
    <location>
        <begin position="1065"/>
        <end position="1088"/>
    </location>
</feature>
<dbReference type="PANTHER" id="PTHR11884:SF1">
    <property type="entry name" value="GOLGI APPARATUS PROTEIN 1"/>
    <property type="match status" value="1"/>
</dbReference>
<protein>
    <recommendedName>
        <fullName evidence="2">Golgi apparatus protein 1</fullName>
    </recommendedName>
</protein>
<dbReference type="PANTHER" id="PTHR11884">
    <property type="entry name" value="SELECTIN LIGAND RELATED"/>
    <property type="match status" value="1"/>
</dbReference>
<keyword evidence="5" id="KW-0677">Repeat</keyword>
<feature type="repeat" description="Cys-rich GLG1" evidence="11">
    <location>
        <begin position="887"/>
        <end position="954"/>
    </location>
</feature>
<dbReference type="InterPro" id="IPR001893">
    <property type="entry name" value="Cys-rich_GLG1_repeat"/>
</dbReference>
<evidence type="ECO:0000256" key="8">
    <source>
        <dbReference type="ARBA" id="ARBA00023136"/>
    </source>
</evidence>
<dbReference type="AlphaFoldDB" id="A0A8C7MKB0"/>
<evidence type="ECO:0000313" key="14">
    <source>
        <dbReference type="Ensembl" id="ENSOKIP00005060005.1"/>
    </source>
</evidence>
<evidence type="ECO:0000256" key="7">
    <source>
        <dbReference type="ARBA" id="ARBA00022989"/>
    </source>
</evidence>
<dbReference type="Pfam" id="PF00839">
    <property type="entry name" value="Cys_rich_FGFR"/>
    <property type="match status" value="14"/>
</dbReference>
<dbReference type="GO" id="GO:0017134">
    <property type="term" value="F:fibroblast growth factor binding"/>
    <property type="evidence" value="ECO:0007669"/>
    <property type="project" value="TreeGrafter"/>
</dbReference>
<feature type="repeat" description="Cys-rich GLG1" evidence="11">
    <location>
        <begin position="245"/>
        <end position="305"/>
    </location>
</feature>
<feature type="repeat" description="Cys-rich GLG1" evidence="11">
    <location>
        <begin position="497"/>
        <end position="564"/>
    </location>
</feature>
<dbReference type="GeneTree" id="ENSGT00390000011262"/>
<feature type="repeat" description="Cys-rich GLG1" evidence="11">
    <location>
        <begin position="584"/>
        <end position="643"/>
    </location>
</feature>
<organism evidence="14 15">
    <name type="scientific">Oncorhynchus kisutch</name>
    <name type="common">Coho salmon</name>
    <name type="synonym">Salmo kisutch</name>
    <dbReference type="NCBI Taxonomy" id="8019"/>
    <lineage>
        <taxon>Eukaryota</taxon>
        <taxon>Metazoa</taxon>
        <taxon>Chordata</taxon>
        <taxon>Craniata</taxon>
        <taxon>Vertebrata</taxon>
        <taxon>Euteleostomi</taxon>
        <taxon>Actinopterygii</taxon>
        <taxon>Neopterygii</taxon>
        <taxon>Teleostei</taxon>
        <taxon>Protacanthopterygii</taxon>
        <taxon>Salmoniformes</taxon>
        <taxon>Salmonidae</taxon>
        <taxon>Salmoninae</taxon>
        <taxon>Oncorhynchus</taxon>
    </lineage>
</organism>
<evidence type="ECO:0000256" key="5">
    <source>
        <dbReference type="ARBA" id="ARBA00022737"/>
    </source>
</evidence>
<name>A0A8C7MKB0_ONCKI</name>
<evidence type="ECO:0000256" key="4">
    <source>
        <dbReference type="ARBA" id="ARBA00022729"/>
    </source>
</evidence>
<evidence type="ECO:0000256" key="12">
    <source>
        <dbReference type="SAM" id="Phobius"/>
    </source>
</evidence>
<gene>
    <name evidence="14" type="primary">GLG1</name>
</gene>
<evidence type="ECO:0000256" key="6">
    <source>
        <dbReference type="ARBA" id="ARBA00022981"/>
    </source>
</evidence>
<keyword evidence="7 12" id="KW-1133">Transmembrane helix</keyword>
<keyword evidence="3 12" id="KW-0812">Transmembrane</keyword>
<comment type="subcellular location">
    <subcellularLocation>
        <location evidence="10">Golgi outpost</location>
    </subcellularLocation>
    <subcellularLocation>
        <location evidence="1">Membrane</location>
        <topology evidence="1">Single-pass type I membrane protein</topology>
    </subcellularLocation>
</comment>
<feature type="repeat" description="Cys-rich GLG1" evidence="11">
    <location>
        <begin position="704"/>
        <end position="763"/>
    </location>
</feature>
<feature type="repeat" description="Cys-rich GLG1" evidence="11">
    <location>
        <begin position="374"/>
        <end position="433"/>
    </location>
</feature>
<evidence type="ECO:0000256" key="11">
    <source>
        <dbReference type="PROSITE-ProRule" id="PRU00622"/>
    </source>
</evidence>
<keyword evidence="6" id="KW-0730">Sialic acid</keyword>
<accession>A0A8C7MKB0</accession>
<keyword evidence="9" id="KW-0325">Glycoprotein</keyword>
<evidence type="ECO:0000256" key="9">
    <source>
        <dbReference type="ARBA" id="ARBA00023180"/>
    </source>
</evidence>
<keyword evidence="4 13" id="KW-0732">Signal</keyword>
<evidence type="ECO:0000256" key="2">
    <source>
        <dbReference type="ARBA" id="ARBA00018563"/>
    </source>
</evidence>
<feature type="chain" id="PRO_5034405049" description="Golgi apparatus protein 1" evidence="13">
    <location>
        <begin position="23"/>
        <end position="1098"/>
    </location>
</feature>
<feature type="repeat" description="Cys-rich GLG1" evidence="11">
    <location>
        <begin position="771"/>
        <end position="831"/>
    </location>
</feature>
<evidence type="ECO:0000256" key="13">
    <source>
        <dbReference type="SAM" id="SignalP"/>
    </source>
</evidence>
<evidence type="ECO:0000256" key="3">
    <source>
        <dbReference type="ARBA" id="ARBA00022692"/>
    </source>
</evidence>
<reference evidence="14" key="2">
    <citation type="submission" date="2025-09" db="UniProtKB">
        <authorList>
            <consortium name="Ensembl"/>
        </authorList>
    </citation>
    <scope>IDENTIFICATION</scope>
</reference>
<evidence type="ECO:0000256" key="1">
    <source>
        <dbReference type="ARBA" id="ARBA00004479"/>
    </source>
</evidence>
<dbReference type="GO" id="GO:0000139">
    <property type="term" value="C:Golgi membrane"/>
    <property type="evidence" value="ECO:0007669"/>
    <property type="project" value="InterPro"/>
</dbReference>
<evidence type="ECO:0000256" key="10">
    <source>
        <dbReference type="ARBA" id="ARBA00024182"/>
    </source>
</evidence>
<reference evidence="14" key="1">
    <citation type="submission" date="2025-08" db="UniProtKB">
        <authorList>
            <consortium name="Ensembl"/>
        </authorList>
    </citation>
    <scope>IDENTIFICATION</scope>
</reference>
<dbReference type="PROSITE" id="PS51289">
    <property type="entry name" value="GLG1_C_RICH"/>
    <property type="match status" value="7"/>
</dbReference>
<sequence length="1098" mass="125547">MAACRRVPRLLLLMSILLYVHPIREDKYQINGVAKPPVSVVIPAQNPGGVPAAVNGAPVLAALPLRRRTSGWKLAEEGACREDLTRLCPKHSWNNNLAVLECLQDRKEVCWIVGDILLWNYKLNLTTDPKFESVAVEVCKTTITDIKECAAEERGKGYLVSCLVDHRGNITEYQCNQYIVKMTSIVFSDYRLICGFMDKCREDINTLHCGSISTGEKDVHSQGEVIACLEKGLVREAEEQPGAHAIGANCKKAIMRVAELSSDDFHLDRYLYFSCREDRERFCENTPAGEGRVYKCLFNHKFEEAMSEKCRDALTTRQKLIAQDYKVSYSLAKACKTDLRKYRCSADTNMPRAREARLSYLLLCLESAVHRGRTVSGECQGEMLDYRRMLMEDFSLSPEIVLHCRGEIEAHCSGLHRKGRTLHCLMRVGRGDLGAIDNLCQKALQTLIQEADPGADYRIDRALNEACESVIQTACKHIRNGDPMILSCLMEHLYTDKMVEDCEHRLLELQYFIARDWKLDPILYKKCQGDASRLCHTHGWNETSEMMPPGAIFSCLYRHAYRTEEQGRRCSSCNSLHKGGGSGPLSRDCKVEVQRILHQRALDVKLDPELQRRCMTDLGKWCSEKAESGQELDCLQDHLEDLVSECKDVVGNLTELESEDIQIETLLMRACEPVIQSYCHEVADNQIDTGDLMECLVQNKHQKEMNDKCAVGVTHFQLVQIKDFRFSYKFKMACKEDVLKLCPNIKKKVDVVLCLSTTVRNDTLQDMKEQRVSVKCRKQLRVEELEMSEDIRLEPELYDSCKQDIGRLCQNVAFGNAQVIECLKENKKQLTQRCHHKVFKLQEVEMMDSELDYQLMRVCKPMIRRFCTEADAKNMLQCLKQNKNSELMDPKCKQMITKRQITQNTDYRLNPVLRKSCKADIPKFCQSILNKATGDSELEGQVVSCLKLKYADQVRMHWVTGSFYFRLSPDCEDQIRVILQESALDYRLDPQLQLHCTDEVMCVGSSSEMSCLMEALQDKRVRLQPECKKRLQDRIDMWSYAAKVAPAEGFSDLAMQVMTSPSKNYILAMIGLGVCVLFLFGLLCGRITKRVMQEQKNR</sequence>
<dbReference type="Ensembl" id="ENSOKIT00005063791.1">
    <property type="protein sequence ID" value="ENSOKIP00005060005.1"/>
    <property type="gene ID" value="ENSOKIG00005024239.1"/>
</dbReference>
<keyword evidence="15" id="KW-1185">Reference proteome</keyword>
<proteinExistence type="predicted"/>
<keyword evidence="8 12" id="KW-0472">Membrane</keyword>
<dbReference type="InterPro" id="IPR017873">
    <property type="entry name" value="Cys-rich_GLG1_repeat_euk"/>
</dbReference>